<evidence type="ECO:0000259" key="4">
    <source>
        <dbReference type="PROSITE" id="PS50853"/>
    </source>
</evidence>
<feature type="compositionally biased region" description="Low complexity" evidence="2">
    <location>
        <begin position="1353"/>
        <end position="1370"/>
    </location>
</feature>
<dbReference type="InterPro" id="IPR036116">
    <property type="entry name" value="FN3_sf"/>
</dbReference>
<dbReference type="PANTHER" id="PTHR45615:SF63">
    <property type="entry name" value="CHROMOSOME UNDETERMINED SCAFFOLD_10, WHOLE GENOME SHOTGUN SEQUENCE"/>
    <property type="match status" value="1"/>
</dbReference>
<feature type="compositionally biased region" description="Basic and acidic residues" evidence="2">
    <location>
        <begin position="305"/>
        <end position="318"/>
    </location>
</feature>
<dbReference type="Gene3D" id="2.60.40.10">
    <property type="entry name" value="Immunoglobulins"/>
    <property type="match status" value="1"/>
</dbReference>
<dbReference type="PANTHER" id="PTHR45615">
    <property type="entry name" value="MYOSIN HEAVY CHAIN, NON-MUSCLE"/>
    <property type="match status" value="1"/>
</dbReference>
<gene>
    <name evidence="5" type="ORF">BGW38_010683</name>
</gene>
<dbReference type="OrthoDB" id="5572782at2759"/>
<feature type="transmembrane region" description="Helical" evidence="3">
    <location>
        <begin position="107"/>
        <end position="127"/>
    </location>
</feature>
<dbReference type="PROSITE" id="PS50853">
    <property type="entry name" value="FN3"/>
    <property type="match status" value="1"/>
</dbReference>
<feature type="compositionally biased region" description="Low complexity" evidence="2">
    <location>
        <begin position="1393"/>
        <end position="1404"/>
    </location>
</feature>
<reference evidence="5" key="1">
    <citation type="journal article" date="2020" name="Fungal Divers.">
        <title>Resolving the Mortierellaceae phylogeny through synthesis of multi-gene phylogenetics and phylogenomics.</title>
        <authorList>
            <person name="Vandepol N."/>
            <person name="Liber J."/>
            <person name="Desiro A."/>
            <person name="Na H."/>
            <person name="Kennedy M."/>
            <person name="Barry K."/>
            <person name="Grigoriev I.V."/>
            <person name="Miller A.N."/>
            <person name="O'Donnell K."/>
            <person name="Stajich J.E."/>
            <person name="Bonito G."/>
        </authorList>
    </citation>
    <scope>NUCLEOTIDE SEQUENCE</scope>
    <source>
        <strain evidence="5">KOD1015</strain>
    </source>
</reference>
<feature type="compositionally biased region" description="Low complexity" evidence="2">
    <location>
        <begin position="1318"/>
        <end position="1332"/>
    </location>
</feature>
<dbReference type="InterPro" id="IPR013783">
    <property type="entry name" value="Ig-like_fold"/>
</dbReference>
<feature type="region of interest" description="Disordered" evidence="2">
    <location>
        <begin position="1305"/>
        <end position="1370"/>
    </location>
</feature>
<feature type="transmembrane region" description="Helical" evidence="3">
    <location>
        <begin position="29"/>
        <end position="48"/>
    </location>
</feature>
<keyword evidence="1" id="KW-0175">Coiled coil</keyword>
<feature type="compositionally biased region" description="Basic residues" evidence="2">
    <location>
        <begin position="1306"/>
        <end position="1317"/>
    </location>
</feature>
<evidence type="ECO:0000313" key="5">
    <source>
        <dbReference type="EMBL" id="KAF9582850.1"/>
    </source>
</evidence>
<feature type="transmembrane region" description="Helical" evidence="3">
    <location>
        <begin position="60"/>
        <end position="86"/>
    </location>
</feature>
<feature type="compositionally biased region" description="Polar residues" evidence="2">
    <location>
        <begin position="264"/>
        <end position="289"/>
    </location>
</feature>
<dbReference type="SMART" id="SM00060">
    <property type="entry name" value="FN3"/>
    <property type="match status" value="1"/>
</dbReference>
<protein>
    <recommendedName>
        <fullName evidence="4">Fibronectin type-III domain-containing protein</fullName>
    </recommendedName>
</protein>
<feature type="compositionally biased region" description="Basic and acidic residues" evidence="2">
    <location>
        <begin position="248"/>
        <end position="263"/>
    </location>
</feature>
<feature type="compositionally biased region" description="Low complexity" evidence="2">
    <location>
        <begin position="863"/>
        <end position="879"/>
    </location>
</feature>
<dbReference type="CDD" id="cd00063">
    <property type="entry name" value="FN3"/>
    <property type="match status" value="1"/>
</dbReference>
<dbReference type="InterPro" id="IPR003961">
    <property type="entry name" value="FN3_dom"/>
</dbReference>
<dbReference type="Proteomes" id="UP000780801">
    <property type="component" value="Unassembled WGS sequence"/>
</dbReference>
<feature type="compositionally biased region" description="Low complexity" evidence="2">
    <location>
        <begin position="1008"/>
        <end position="1019"/>
    </location>
</feature>
<evidence type="ECO:0000256" key="1">
    <source>
        <dbReference type="SAM" id="Coils"/>
    </source>
</evidence>
<feature type="region of interest" description="Disordered" evidence="2">
    <location>
        <begin position="983"/>
        <end position="1108"/>
    </location>
</feature>
<name>A0A9P6KFK1_9FUNG</name>
<organism evidence="5 6">
    <name type="scientific">Lunasporangiospora selenospora</name>
    <dbReference type="NCBI Taxonomy" id="979761"/>
    <lineage>
        <taxon>Eukaryota</taxon>
        <taxon>Fungi</taxon>
        <taxon>Fungi incertae sedis</taxon>
        <taxon>Mucoromycota</taxon>
        <taxon>Mortierellomycotina</taxon>
        <taxon>Mortierellomycetes</taxon>
        <taxon>Mortierellales</taxon>
        <taxon>Mortierellaceae</taxon>
        <taxon>Lunasporangiospora</taxon>
    </lineage>
</organism>
<feature type="compositionally biased region" description="Low complexity" evidence="2">
    <location>
        <begin position="817"/>
        <end position="827"/>
    </location>
</feature>
<dbReference type="EMBL" id="JAABOA010000901">
    <property type="protein sequence ID" value="KAF9582850.1"/>
    <property type="molecule type" value="Genomic_DNA"/>
</dbReference>
<feature type="region of interest" description="Disordered" evidence="2">
    <location>
        <begin position="1177"/>
        <end position="1198"/>
    </location>
</feature>
<dbReference type="Pfam" id="PF00041">
    <property type="entry name" value="fn3"/>
    <property type="match status" value="1"/>
</dbReference>
<keyword evidence="3" id="KW-1133">Transmembrane helix</keyword>
<feature type="transmembrane region" description="Helical" evidence="3">
    <location>
        <begin position="6"/>
        <end position="24"/>
    </location>
</feature>
<feature type="domain" description="Fibronectin type-III" evidence="4">
    <location>
        <begin position="150"/>
        <end position="235"/>
    </location>
</feature>
<keyword evidence="6" id="KW-1185">Reference proteome</keyword>
<feature type="compositionally biased region" description="Low complexity" evidence="2">
    <location>
        <begin position="1042"/>
        <end position="1078"/>
    </location>
</feature>
<feature type="compositionally biased region" description="Polar residues" evidence="2">
    <location>
        <begin position="1333"/>
        <end position="1344"/>
    </location>
</feature>
<evidence type="ECO:0000256" key="3">
    <source>
        <dbReference type="SAM" id="Phobius"/>
    </source>
</evidence>
<feature type="region of interest" description="Disordered" evidence="2">
    <location>
        <begin position="1382"/>
        <end position="1410"/>
    </location>
</feature>
<sequence length="1410" mass="150832">MHILPIEWFFLFYFILALVFRIFFIGGHIVLVSIGAMCVANAIVFYTVPFSFTAPFATGVAFGLMVSLIHGLNLKGVILAMTMYMLKPYLERQTLISALNPPSVPSIVFLAPLAAFCSAFGVLWLLYDLFGYLHASTDSLRGFFGLTLPTPSIVTLKDVKDRSITLNWQCSAQATVSKHLIEIDGLIIGESGKQETSVVIQGLYPDNTYRIRLWAITTRNWKSPSDYVVVRTLPSVPVELELSSVENARKESELQVKQNKEEAQQTQHESVDQQQPQTVGSNGQGPNDTDNNDETQEVGSSTVSRDVEKYIEPSRSDKTTPLSTTAASGNSLSAAVTPLITAESPEFPELTAGSVTEDQIAALRVELEAKETAHSFLNQQLVDLERQYKHQEETLRCEITALRQQQKQEDEPRQQAKAKLKELQESLREAEANKSKIEKEHKLEVDKRQRIMEQLESKRKRLEQLQKNLSASEERLRTEKENHRQQKKALEAALAKLAEDVKAAESSTKNLKEEQKELCSTIETKEKELSKLQATLQSPKGPHILEQKNRELGAKCAHLTEQLSQFKTENQQLQERLAEVTKNVAQTRSAQETRKAQMAIKASKSTERQDDLLGSANAIGSTVERHSLDQGSRWTGSAWGHGKGTKLIGSLFQDEVGSQDARTSLLGPPPGLALKGGVPEFGLSSEAGMNQDRLDGNMFQSSTALMSVTESGSSALTATTASGAPFKRPNHNASARARSSPKMSSEYIFADNSTTGAGSNRFGHSTKESPLLTESDGADLFGGSRSRSSSISTLGGFQSPSFTLPTSQLPDQGLLTAAQQQRQSSQRPPQPAQGHSMSPRTRLYGALHSPPVSHVHSPWGTTPGKSKPSPASSAAVAGPIGSNAFGVTGRSPRYDGENKAPQQSNYHGGLSYHQLFGSSTGVDPALGLLHDGNSPGERQVNEQHVIKSMFESPDTLDFHHHLRSVGSHSTLTTQAKILPSHLRSISTPSTSSPLSSPTLATIPPPFPSSSTSSPSSSSPWDLRPIARPSGSLGRLHSHAEGSSLSLNMSDTSSPTSPHSHSSNPAQSSTNTTAASTSAGGRKPSYLRDSKDRGVWGVYGSSSSDIRTRSQESLEYSPLSSFNHLSEGGASGGIVGMTSAVGDDFRTTATSLGWRSGTEPSPYDAAITAAASHWGAPVDSRPRSVRLSSGGSMNGRDSFSGMDMGFGGSGTGFSGPMDGGATSATYSSMSTLSLDSGLGALNMETLAFPTPYFGGSTRHGHGSHGSPVGVGYGSGGLHGSVGMNGNGSVPSTMSTSSLSGLGEMHHLHQHHQHQHHHSGSNGSNGSVGLVSGGFESTTTPGSTAMSDARRKFDSSSLSSSSSSNSSAEVSSFGYGLKLNPFGWTIPTDVDADADQGQGQGQNQDHSQQDKA</sequence>
<proteinExistence type="predicted"/>
<keyword evidence="3" id="KW-0812">Transmembrane</keyword>
<feature type="compositionally biased region" description="Polar residues" evidence="2">
    <location>
        <begin position="319"/>
        <end position="329"/>
    </location>
</feature>
<feature type="region of interest" description="Disordered" evidence="2">
    <location>
        <begin position="719"/>
        <end position="908"/>
    </location>
</feature>
<keyword evidence="3" id="KW-0472">Membrane</keyword>
<feature type="compositionally biased region" description="Polar residues" evidence="2">
    <location>
        <begin position="793"/>
        <end position="810"/>
    </location>
</feature>
<feature type="coiled-coil region" evidence="1">
    <location>
        <begin position="360"/>
        <end position="590"/>
    </location>
</feature>
<accession>A0A9P6KFK1</accession>
<evidence type="ECO:0000313" key="6">
    <source>
        <dbReference type="Proteomes" id="UP000780801"/>
    </source>
</evidence>
<feature type="region of interest" description="Disordered" evidence="2">
    <location>
        <begin position="248"/>
        <end position="329"/>
    </location>
</feature>
<feature type="compositionally biased region" description="Low complexity" evidence="2">
    <location>
        <begin position="984"/>
        <end position="1001"/>
    </location>
</feature>
<comment type="caution">
    <text evidence="5">The sequence shown here is derived from an EMBL/GenBank/DDBJ whole genome shotgun (WGS) entry which is preliminary data.</text>
</comment>
<dbReference type="SUPFAM" id="SSF49265">
    <property type="entry name" value="Fibronectin type III"/>
    <property type="match status" value="1"/>
</dbReference>
<evidence type="ECO:0000256" key="2">
    <source>
        <dbReference type="SAM" id="MobiDB-lite"/>
    </source>
</evidence>